<evidence type="ECO:0000256" key="7">
    <source>
        <dbReference type="RuleBase" id="RU004003"/>
    </source>
</evidence>
<evidence type="ECO:0000256" key="3">
    <source>
        <dbReference type="ARBA" id="ARBA00022729"/>
    </source>
</evidence>
<dbReference type="InterPro" id="IPR004846">
    <property type="entry name" value="T2SS/T3SS_dom"/>
</dbReference>
<name>A0A7W5FWQ4_9BURK</name>
<dbReference type="SUPFAM" id="SSF48452">
    <property type="entry name" value="TPR-like"/>
    <property type="match status" value="1"/>
</dbReference>
<comment type="subcellular location">
    <subcellularLocation>
        <location evidence="8">Cell outer membrane</location>
    </subcellularLocation>
    <subcellularLocation>
        <location evidence="1">Membrane</location>
    </subcellularLocation>
</comment>
<dbReference type="Gene3D" id="2.60.40.680">
    <property type="match status" value="1"/>
</dbReference>
<dbReference type="SUPFAM" id="SSF49384">
    <property type="entry name" value="Carbohydrate-binding domain"/>
    <property type="match status" value="1"/>
</dbReference>
<dbReference type="SMART" id="SM00028">
    <property type="entry name" value="TPR"/>
    <property type="match status" value="2"/>
</dbReference>
<keyword evidence="12" id="KW-1185">Reference proteome</keyword>
<dbReference type="Pfam" id="PF03958">
    <property type="entry name" value="Secretin_N"/>
    <property type="match status" value="1"/>
</dbReference>
<evidence type="ECO:0000256" key="8">
    <source>
        <dbReference type="RuleBase" id="RU004004"/>
    </source>
</evidence>
<dbReference type="PRINTS" id="PR01032">
    <property type="entry name" value="PHAGEIV"/>
</dbReference>
<organism evidence="11 12">
    <name type="scientific">Pseudoduganella violacea</name>
    <dbReference type="NCBI Taxonomy" id="1715466"/>
    <lineage>
        <taxon>Bacteria</taxon>
        <taxon>Pseudomonadati</taxon>
        <taxon>Pseudomonadota</taxon>
        <taxon>Betaproteobacteria</taxon>
        <taxon>Burkholderiales</taxon>
        <taxon>Oxalobacteraceae</taxon>
        <taxon>Telluria group</taxon>
        <taxon>Pseudoduganella</taxon>
    </lineage>
</organism>
<dbReference type="InterPro" id="IPR005644">
    <property type="entry name" value="NolW-like"/>
</dbReference>
<feature type="chain" id="PRO_5030576877" evidence="9">
    <location>
        <begin position="22"/>
        <end position="773"/>
    </location>
</feature>
<dbReference type="EMBL" id="JACHXD010000017">
    <property type="protein sequence ID" value="MBB3121523.1"/>
    <property type="molecule type" value="Genomic_DNA"/>
</dbReference>
<evidence type="ECO:0000259" key="10">
    <source>
        <dbReference type="SMART" id="SM00965"/>
    </source>
</evidence>
<feature type="signal peptide" evidence="9">
    <location>
        <begin position="1"/>
        <end position="21"/>
    </location>
</feature>
<dbReference type="PANTHER" id="PTHR30332">
    <property type="entry name" value="PROBABLE GENERAL SECRETION PATHWAY PROTEIN D"/>
    <property type="match status" value="1"/>
</dbReference>
<dbReference type="AlphaFoldDB" id="A0A7W5FWQ4"/>
<dbReference type="InterPro" id="IPR019734">
    <property type="entry name" value="TPR_rpt"/>
</dbReference>
<dbReference type="GO" id="GO:0000272">
    <property type="term" value="P:polysaccharide catabolic process"/>
    <property type="evidence" value="ECO:0007669"/>
    <property type="project" value="InterPro"/>
</dbReference>
<dbReference type="GO" id="GO:0009306">
    <property type="term" value="P:protein secretion"/>
    <property type="evidence" value="ECO:0007669"/>
    <property type="project" value="InterPro"/>
</dbReference>
<proteinExistence type="inferred from homology"/>
<evidence type="ECO:0000313" key="11">
    <source>
        <dbReference type="EMBL" id="MBB3121523.1"/>
    </source>
</evidence>
<keyword evidence="4" id="KW-0472">Membrane</keyword>
<dbReference type="Pfam" id="PF07660">
    <property type="entry name" value="STN"/>
    <property type="match status" value="1"/>
</dbReference>
<comment type="similarity">
    <text evidence="7">Belongs to the bacterial secretin family.</text>
</comment>
<dbReference type="InterPro" id="IPR002102">
    <property type="entry name" value="Cohesin_dom"/>
</dbReference>
<dbReference type="InterPro" id="IPR008965">
    <property type="entry name" value="CBM2/CBM3_carb-bd_dom_sf"/>
</dbReference>
<keyword evidence="2 8" id="KW-0813">Transport</keyword>
<gene>
    <name evidence="11" type="ORF">FHS03_004601</name>
</gene>
<dbReference type="InterPro" id="IPR001775">
    <property type="entry name" value="GspD/PilQ"/>
</dbReference>
<dbReference type="Proteomes" id="UP000541535">
    <property type="component" value="Unassembled WGS sequence"/>
</dbReference>
<evidence type="ECO:0000256" key="4">
    <source>
        <dbReference type="ARBA" id="ARBA00023136"/>
    </source>
</evidence>
<dbReference type="RefSeq" id="WP_183443230.1">
    <property type="nucleotide sequence ID" value="NZ_JACHXD010000017.1"/>
</dbReference>
<dbReference type="InterPro" id="IPR050810">
    <property type="entry name" value="Bact_Secretion_Sys_Channel"/>
</dbReference>
<dbReference type="InterPro" id="IPR011990">
    <property type="entry name" value="TPR-like_helical_dom_sf"/>
</dbReference>
<dbReference type="GO" id="GO:0030246">
    <property type="term" value="F:carbohydrate binding"/>
    <property type="evidence" value="ECO:0007669"/>
    <property type="project" value="InterPro"/>
</dbReference>
<evidence type="ECO:0000256" key="9">
    <source>
        <dbReference type="SAM" id="SignalP"/>
    </source>
</evidence>
<feature type="domain" description="Secretin/TonB short N-terminal" evidence="10">
    <location>
        <begin position="209"/>
        <end position="260"/>
    </location>
</feature>
<dbReference type="InterPro" id="IPR038591">
    <property type="entry name" value="NolW-like_sf"/>
</dbReference>
<evidence type="ECO:0000256" key="6">
    <source>
        <dbReference type="PROSITE-ProRule" id="PRU00339"/>
    </source>
</evidence>
<evidence type="ECO:0000256" key="5">
    <source>
        <dbReference type="ARBA" id="ARBA00023237"/>
    </source>
</evidence>
<accession>A0A7W5FWQ4</accession>
<dbReference type="PROSITE" id="PS50005">
    <property type="entry name" value="TPR"/>
    <property type="match status" value="1"/>
</dbReference>
<evidence type="ECO:0000256" key="1">
    <source>
        <dbReference type="ARBA" id="ARBA00004370"/>
    </source>
</evidence>
<evidence type="ECO:0000256" key="2">
    <source>
        <dbReference type="ARBA" id="ARBA00022448"/>
    </source>
</evidence>
<dbReference type="Gene3D" id="3.30.1370.120">
    <property type="match status" value="1"/>
</dbReference>
<dbReference type="InterPro" id="IPR011662">
    <property type="entry name" value="Secretin/TonB_short_N"/>
</dbReference>
<dbReference type="Gene3D" id="1.25.40.10">
    <property type="entry name" value="Tetratricopeptide repeat domain"/>
    <property type="match status" value="1"/>
</dbReference>
<dbReference type="Pfam" id="PF00963">
    <property type="entry name" value="Cohesin"/>
    <property type="match status" value="1"/>
</dbReference>
<keyword evidence="3 9" id="KW-0732">Signal</keyword>
<dbReference type="SMART" id="SM00965">
    <property type="entry name" value="STN"/>
    <property type="match status" value="1"/>
</dbReference>
<feature type="repeat" description="TPR" evidence="6">
    <location>
        <begin position="25"/>
        <end position="58"/>
    </location>
</feature>
<dbReference type="Pfam" id="PF00263">
    <property type="entry name" value="Secretin"/>
    <property type="match status" value="1"/>
</dbReference>
<dbReference type="PANTHER" id="PTHR30332:SF17">
    <property type="entry name" value="TYPE IV PILIATION SYSTEM PROTEIN DR_0774-RELATED"/>
    <property type="match status" value="1"/>
</dbReference>
<comment type="caution">
    <text evidence="11">The sequence shown here is derived from an EMBL/GenBank/DDBJ whole genome shotgun (WGS) entry which is preliminary data.</text>
</comment>
<dbReference type="GO" id="GO:0015627">
    <property type="term" value="C:type II protein secretion system complex"/>
    <property type="evidence" value="ECO:0007669"/>
    <property type="project" value="TreeGrafter"/>
</dbReference>
<evidence type="ECO:0000313" key="12">
    <source>
        <dbReference type="Proteomes" id="UP000541535"/>
    </source>
</evidence>
<reference evidence="11 12" key="1">
    <citation type="submission" date="2020-08" db="EMBL/GenBank/DDBJ databases">
        <title>Genomic Encyclopedia of Type Strains, Phase III (KMG-III): the genomes of soil and plant-associated and newly described type strains.</title>
        <authorList>
            <person name="Whitman W."/>
        </authorList>
    </citation>
    <scope>NUCLEOTIDE SEQUENCE [LARGE SCALE GENOMIC DNA]</scope>
    <source>
        <strain evidence="11 12">CECT 8897</strain>
    </source>
</reference>
<protein>
    <submittedName>
        <fullName evidence="11">General secretion pathway protein D</fullName>
    </submittedName>
</protein>
<keyword evidence="5" id="KW-0998">Cell outer membrane</keyword>
<sequence>MSATIPPILSRAALLASLLLAGCAAQTHHREGLQAMEQRNYASALDALGKASALQPDNVEYRKDWLRGRELATDRLLALAAAAQAESRFADAEQGYRAILDFDRDNARAQAGLEQLRKTQQAAQDAKEAREALDAGDHARAALLAGRALQGAPGLPAAREVQRALSVLQAKEALQMPNLGVMYRKPINLEFRDASLKFVFDALSRTTGINFIFDRDVKPEQRVTVSLKQTALDDAIDVLLSTSQLEKKILNSTSVLIYPNTPAKLREYQDLMVRAFYLANVEAKQAANMLKTVLKLKDVYVDDKYNLLILRESPETIVLAEKLISLQDLEEPEVMLEVEVLELNRSRLLNLGVQWPGQLTVAPLQVNPSTGTGTGTPGGTGSTPATMKISDLKSLNSNVLGITVPTAVLNAQKTDGDANLLANPRIRVRDREKAKILIGDKVPVVTTTSSANFVSENIQYLDVGLKLEVEPDIHLRDEVGLKLALEVSSLVSSVKTSSGSLAYQIGTRNFNSALRMKDGETQILAGLINDQDRSSANKVPLVGELPVLGRLFGSQSDSRNKTEIVLSITPHLIRNIQRKEPAAEAFWSGTEATLRHRPLQLRGVETQPATAASAAGAGMAPLAAAPDSVVSPPSAPNAPVLQWEGANQAKVGSAAALTLKIDAPELLRAVSLQLAYNPAELEILAVEDGEYFGKEGKATFSKAVDAAGGRISVSASTSGGGVKGGGRLLTLSYRPRAAATDSGISVISATPIGSQLAIGRPGLPQVHRLGIAP</sequence>
<dbReference type="PRINTS" id="PR00811">
    <property type="entry name" value="BCTERIALGSPD"/>
</dbReference>
<dbReference type="GO" id="GO:0009279">
    <property type="term" value="C:cell outer membrane"/>
    <property type="evidence" value="ECO:0007669"/>
    <property type="project" value="UniProtKB-SubCell"/>
</dbReference>
<keyword evidence="6" id="KW-0802">TPR repeat</keyword>